<accession>A0A0G4E531</accession>
<reference evidence="1" key="1">
    <citation type="submission" date="2014-12" db="EMBL/GenBank/DDBJ databases">
        <authorList>
            <person name="Hall J."/>
        </authorList>
    </citation>
    <scope>NUCLEOTIDE SEQUENCE [LARGE SCALE GENOMIC DNA]</scope>
    <source>
        <strain evidence="1">SBW25</strain>
        <plasmid evidence="1">pQBR57</plasmid>
    </source>
</reference>
<keyword evidence="1" id="KW-0614">Plasmid</keyword>
<protein>
    <submittedName>
        <fullName evidence="1">Uncharacterized protein</fullName>
    </submittedName>
</protein>
<reference evidence="1" key="2">
    <citation type="submission" date="2015-06" db="EMBL/GenBank/DDBJ databases">
        <title>Environmentally co-occuring mercury resistance plasmids are genetically and phenotypically diverse and confer variable context-dependent fitness effects.</title>
        <authorList>
            <person name="Hall J.P.J."/>
            <person name="Harrison E."/>
            <person name="Lilley A.K."/>
            <person name="Paterson S."/>
            <person name="Spiers A.J."/>
            <person name="Brockhurst M.A."/>
        </authorList>
    </citation>
    <scope>NUCLEOTIDE SEQUENCE [LARGE SCALE GENOMIC DNA]</scope>
    <source>
        <strain evidence="1">SBW25</strain>
        <plasmid evidence="1">pQBR57</plasmid>
    </source>
</reference>
<dbReference type="AlphaFoldDB" id="A0A0G4E531"/>
<dbReference type="RefSeq" id="WP_192963498.1">
    <property type="nucleotide sequence ID" value="NZ_LN713926.1"/>
</dbReference>
<sequence>MPKTPTTTAINLVAGARFKFEGRSYRLNSFLCEIQEQPIEHPILASIFAEWDAEEAASLPEGMKRIKLRYCLPEEATHVSGSGVAGCVVGIDEIQFDGMVQWSEQQLAEHHQEALRRGRDGSYSVTIMRPITKIKGA</sequence>
<organism evidence="1">
    <name type="scientific">Pseudomonas fluorescens (strain SBW25)</name>
    <dbReference type="NCBI Taxonomy" id="216595"/>
    <lineage>
        <taxon>Bacteria</taxon>
        <taxon>Pseudomonadati</taxon>
        <taxon>Pseudomonadota</taxon>
        <taxon>Gammaproteobacteria</taxon>
        <taxon>Pseudomonadales</taxon>
        <taxon>Pseudomonadaceae</taxon>
        <taxon>Pseudomonas</taxon>
    </lineage>
</organism>
<name>A0A0G4E531_PSEFS</name>
<geneLocation type="plasmid" evidence="1">
    <name>pQBR57</name>
</geneLocation>
<dbReference type="EMBL" id="LN713926">
    <property type="protein sequence ID" value="CEK42341.1"/>
    <property type="molecule type" value="Genomic_DNA"/>
</dbReference>
<proteinExistence type="predicted"/>
<evidence type="ECO:0000313" key="1">
    <source>
        <dbReference type="EMBL" id="CEK42341.1"/>
    </source>
</evidence>
<gene>
    <name evidence="1" type="ORF">PQBR57_0388</name>
</gene>